<reference evidence="8" key="1">
    <citation type="journal article" date="2020" name="Nature">
        <title>Giant virus diversity and host interactions through global metagenomics.</title>
        <authorList>
            <person name="Schulz F."/>
            <person name="Roux S."/>
            <person name="Paez-Espino D."/>
            <person name="Jungbluth S."/>
            <person name="Walsh D.A."/>
            <person name="Denef V.J."/>
            <person name="McMahon K.D."/>
            <person name="Konstantinidis K.T."/>
            <person name="Eloe-Fadrosh E.A."/>
            <person name="Kyrpides N.C."/>
            <person name="Woyke T."/>
        </authorList>
    </citation>
    <scope>NUCLEOTIDE SEQUENCE</scope>
    <source>
        <strain evidence="8">GVMAG-M-3300023179-27</strain>
    </source>
</reference>
<evidence type="ECO:0000256" key="1">
    <source>
        <dbReference type="ARBA" id="ARBA00004141"/>
    </source>
</evidence>
<dbReference type="AlphaFoldDB" id="A0A6C0EDN8"/>
<comment type="subcellular location">
    <subcellularLocation>
        <location evidence="1">Membrane</location>
        <topology evidence="1">Multi-pass membrane protein</topology>
    </subcellularLocation>
</comment>
<dbReference type="GO" id="GO:0046839">
    <property type="term" value="P:phospholipid dephosphorylation"/>
    <property type="evidence" value="ECO:0007669"/>
    <property type="project" value="TreeGrafter"/>
</dbReference>
<keyword evidence="4 6" id="KW-1133">Transmembrane helix</keyword>
<dbReference type="InterPro" id="IPR036938">
    <property type="entry name" value="PAP2/HPO_sf"/>
</dbReference>
<proteinExistence type="inferred from homology"/>
<protein>
    <recommendedName>
        <fullName evidence="7">Phosphatidic acid phosphatase type 2/haloperoxidase domain-containing protein</fullName>
    </recommendedName>
</protein>
<name>A0A6C0EDN8_9ZZZZ</name>
<dbReference type="GO" id="GO:0006644">
    <property type="term" value="P:phospholipid metabolic process"/>
    <property type="evidence" value="ECO:0007669"/>
    <property type="project" value="InterPro"/>
</dbReference>
<keyword evidence="3 6" id="KW-0812">Transmembrane</keyword>
<dbReference type="InterPro" id="IPR000326">
    <property type="entry name" value="PAP2/HPO"/>
</dbReference>
<evidence type="ECO:0000256" key="5">
    <source>
        <dbReference type="ARBA" id="ARBA00023136"/>
    </source>
</evidence>
<organism evidence="8">
    <name type="scientific">viral metagenome</name>
    <dbReference type="NCBI Taxonomy" id="1070528"/>
    <lineage>
        <taxon>unclassified sequences</taxon>
        <taxon>metagenomes</taxon>
        <taxon>organismal metagenomes</taxon>
    </lineage>
</organism>
<feature type="transmembrane region" description="Helical" evidence="6">
    <location>
        <begin position="59"/>
        <end position="79"/>
    </location>
</feature>
<dbReference type="PANTHER" id="PTHR10165:SF35">
    <property type="entry name" value="RE23632P"/>
    <property type="match status" value="1"/>
</dbReference>
<dbReference type="SMART" id="SM00014">
    <property type="entry name" value="acidPPc"/>
    <property type="match status" value="1"/>
</dbReference>
<feature type="transmembrane region" description="Helical" evidence="6">
    <location>
        <begin position="195"/>
        <end position="214"/>
    </location>
</feature>
<evidence type="ECO:0000256" key="2">
    <source>
        <dbReference type="ARBA" id="ARBA00008816"/>
    </source>
</evidence>
<dbReference type="Pfam" id="PF01569">
    <property type="entry name" value="PAP2"/>
    <property type="match status" value="1"/>
</dbReference>
<feature type="transmembrane region" description="Helical" evidence="6">
    <location>
        <begin position="88"/>
        <end position="108"/>
    </location>
</feature>
<feature type="transmembrane region" description="Helical" evidence="6">
    <location>
        <begin position="220"/>
        <end position="238"/>
    </location>
</feature>
<dbReference type="SUPFAM" id="SSF48317">
    <property type="entry name" value="Acid phosphatase/Vanadium-dependent haloperoxidase"/>
    <property type="match status" value="1"/>
</dbReference>
<comment type="similarity">
    <text evidence="2">Belongs to the PA-phosphatase related phosphoesterase family.</text>
</comment>
<keyword evidence="5 6" id="KW-0472">Membrane</keyword>
<evidence type="ECO:0000256" key="3">
    <source>
        <dbReference type="ARBA" id="ARBA00022692"/>
    </source>
</evidence>
<accession>A0A6C0EDN8</accession>
<feature type="domain" description="Phosphatidic acid phosphatase type 2/haloperoxidase" evidence="7">
    <location>
        <begin position="98"/>
        <end position="238"/>
    </location>
</feature>
<evidence type="ECO:0000256" key="4">
    <source>
        <dbReference type="ARBA" id="ARBA00022989"/>
    </source>
</evidence>
<dbReference type="EMBL" id="MN739787">
    <property type="protein sequence ID" value="QHT26379.1"/>
    <property type="molecule type" value="Genomic_DNA"/>
</dbReference>
<dbReference type="PANTHER" id="PTHR10165">
    <property type="entry name" value="LIPID PHOSPHATE PHOSPHATASE"/>
    <property type="match status" value="1"/>
</dbReference>
<feature type="transmembrane region" description="Helical" evidence="6">
    <location>
        <begin position="172"/>
        <end position="190"/>
    </location>
</feature>
<feature type="transmembrane region" description="Helical" evidence="6">
    <location>
        <begin position="12"/>
        <end position="31"/>
    </location>
</feature>
<sequence length="264" mass="29956">MEKLRVIERQVFYYPILALLFFILKVAVTNYDSIKYEFVFYEKDPRYAYPITNNRITDTTLLCISFVLPIGIALIAFVVKKLTLRKDYIILIHIISSICLAIFTTMVFTDVIKHTVSELRPNAFVLGNYAGCGEQVMTCTNTDFGVLGDYSRFYGSSTNVKDARSSFLSGHTSYAFCTATTIIHMSSYFLGNHHYIISIASYLVASYIGITRIIEYEHHIHDVVAGVILGAMISQVIWTETKKQLVKIHQQKYAPAQSLNITPL</sequence>
<evidence type="ECO:0000259" key="7">
    <source>
        <dbReference type="SMART" id="SM00014"/>
    </source>
</evidence>
<dbReference type="Gene3D" id="1.20.144.10">
    <property type="entry name" value="Phosphatidic acid phosphatase type 2/haloperoxidase"/>
    <property type="match status" value="1"/>
</dbReference>
<dbReference type="InterPro" id="IPR043216">
    <property type="entry name" value="PAP-like"/>
</dbReference>
<dbReference type="GO" id="GO:0016020">
    <property type="term" value="C:membrane"/>
    <property type="evidence" value="ECO:0007669"/>
    <property type="project" value="UniProtKB-SubCell"/>
</dbReference>
<evidence type="ECO:0000256" key="6">
    <source>
        <dbReference type="SAM" id="Phobius"/>
    </source>
</evidence>
<evidence type="ECO:0000313" key="8">
    <source>
        <dbReference type="EMBL" id="QHT26379.1"/>
    </source>
</evidence>
<dbReference type="GO" id="GO:0008195">
    <property type="term" value="F:phosphatidate phosphatase activity"/>
    <property type="evidence" value="ECO:0007669"/>
    <property type="project" value="TreeGrafter"/>
</dbReference>